<feature type="domain" description="Carrier" evidence="1">
    <location>
        <begin position="1"/>
        <end position="75"/>
    </location>
</feature>
<keyword evidence="3" id="KW-1185">Reference proteome</keyword>
<dbReference type="InterPro" id="IPR009081">
    <property type="entry name" value="PP-bd_ACP"/>
</dbReference>
<protein>
    <recommendedName>
        <fullName evidence="1">Carrier domain-containing protein</fullName>
    </recommendedName>
</protein>
<evidence type="ECO:0000259" key="1">
    <source>
        <dbReference type="PROSITE" id="PS50075"/>
    </source>
</evidence>
<reference evidence="3" key="1">
    <citation type="journal article" date="2019" name="Int. J. Syst. Evol. Microbiol.">
        <title>The Global Catalogue of Microorganisms (GCM) 10K type strain sequencing project: providing services to taxonomists for standard genome sequencing and annotation.</title>
        <authorList>
            <consortium name="The Broad Institute Genomics Platform"/>
            <consortium name="The Broad Institute Genome Sequencing Center for Infectious Disease"/>
            <person name="Wu L."/>
            <person name="Ma J."/>
        </authorList>
    </citation>
    <scope>NUCLEOTIDE SEQUENCE [LARGE SCALE GENOMIC DNA]</scope>
    <source>
        <strain evidence="3">JCM 18126</strain>
    </source>
</reference>
<gene>
    <name evidence="2" type="ORF">GCM10023225_23130</name>
</gene>
<dbReference type="Gene3D" id="1.10.1200.10">
    <property type="entry name" value="ACP-like"/>
    <property type="match status" value="1"/>
</dbReference>
<organism evidence="2 3">
    <name type="scientific">Kineococcus glutinatus</name>
    <dbReference type="NCBI Taxonomy" id="1070872"/>
    <lineage>
        <taxon>Bacteria</taxon>
        <taxon>Bacillati</taxon>
        <taxon>Actinomycetota</taxon>
        <taxon>Actinomycetes</taxon>
        <taxon>Kineosporiales</taxon>
        <taxon>Kineosporiaceae</taxon>
        <taxon>Kineococcus</taxon>
    </lineage>
</organism>
<evidence type="ECO:0000313" key="3">
    <source>
        <dbReference type="Proteomes" id="UP001501195"/>
    </source>
</evidence>
<dbReference type="PROSITE" id="PS50075">
    <property type="entry name" value="CARRIER"/>
    <property type="match status" value="1"/>
</dbReference>
<sequence>MATPLSAEQLRTDVAELLATAPSEIGDDDDLLDHGLDSVRLMMLVERWRAAGVETDFAGLAEEPTLGGWRRRLLG</sequence>
<dbReference type="EMBL" id="BAABIL010000345">
    <property type="protein sequence ID" value="GAA4982868.1"/>
    <property type="molecule type" value="Genomic_DNA"/>
</dbReference>
<accession>A0ABP9HYU8</accession>
<dbReference type="Proteomes" id="UP001501195">
    <property type="component" value="Unassembled WGS sequence"/>
</dbReference>
<dbReference type="SUPFAM" id="SSF47336">
    <property type="entry name" value="ACP-like"/>
    <property type="match status" value="1"/>
</dbReference>
<dbReference type="Pfam" id="PF00550">
    <property type="entry name" value="PP-binding"/>
    <property type="match status" value="1"/>
</dbReference>
<name>A0ABP9HYU8_9ACTN</name>
<comment type="caution">
    <text evidence="2">The sequence shown here is derived from an EMBL/GenBank/DDBJ whole genome shotgun (WGS) entry which is preliminary data.</text>
</comment>
<dbReference type="InterPro" id="IPR036736">
    <property type="entry name" value="ACP-like_sf"/>
</dbReference>
<dbReference type="RefSeq" id="WP_345712712.1">
    <property type="nucleotide sequence ID" value="NZ_BAABIL010000345.1"/>
</dbReference>
<proteinExistence type="predicted"/>
<evidence type="ECO:0000313" key="2">
    <source>
        <dbReference type="EMBL" id="GAA4982868.1"/>
    </source>
</evidence>